<comment type="caution">
    <text evidence="5">The sequence shown here is derived from an EMBL/GenBank/DDBJ whole genome shotgun (WGS) entry which is preliminary data.</text>
</comment>
<reference evidence="5" key="1">
    <citation type="submission" date="2022-07" db="EMBL/GenBank/DDBJ databases">
        <title>Tahibacter sp., a new gammaproteobacterium isolated from the silt sample collected at pig farm.</title>
        <authorList>
            <person name="Chen H."/>
        </authorList>
    </citation>
    <scope>NUCLEOTIDE SEQUENCE</scope>
    <source>
        <strain evidence="5">P2K</strain>
    </source>
</reference>
<keyword evidence="6" id="KW-1185">Reference proteome</keyword>
<gene>
    <name evidence="5" type="ORF">NM961_21050</name>
</gene>
<feature type="domain" description="MBG" evidence="4">
    <location>
        <begin position="2994"/>
        <end position="3064"/>
    </location>
</feature>
<feature type="domain" description="MBG" evidence="4">
    <location>
        <begin position="3847"/>
        <end position="3916"/>
    </location>
</feature>
<feature type="domain" description="MBG" evidence="4">
    <location>
        <begin position="3611"/>
        <end position="3685"/>
    </location>
</feature>
<dbReference type="SMART" id="SM00710">
    <property type="entry name" value="PbH1"/>
    <property type="match status" value="23"/>
</dbReference>
<feature type="domain" description="MBG" evidence="4">
    <location>
        <begin position="3357"/>
        <end position="3433"/>
    </location>
</feature>
<dbReference type="SUPFAM" id="SSF51126">
    <property type="entry name" value="Pectin lyase-like"/>
    <property type="match status" value="4"/>
</dbReference>
<dbReference type="InterPro" id="IPR012334">
    <property type="entry name" value="Pectin_lyas_fold"/>
</dbReference>
<evidence type="ECO:0000259" key="4">
    <source>
        <dbReference type="Pfam" id="PF18887"/>
    </source>
</evidence>
<feature type="domain" description="Right handed beta helix" evidence="3">
    <location>
        <begin position="1281"/>
        <end position="1463"/>
    </location>
</feature>
<evidence type="ECO:0000256" key="2">
    <source>
        <dbReference type="SAM" id="SignalP"/>
    </source>
</evidence>
<feature type="domain" description="MBG" evidence="4">
    <location>
        <begin position="3435"/>
        <end position="3505"/>
    </location>
</feature>
<feature type="region of interest" description="Disordered" evidence="1">
    <location>
        <begin position="2415"/>
        <end position="2435"/>
    </location>
</feature>
<sequence length="4280" mass="430275">MISFLHHRGRLAALAAFACLSAGTAQAELFNATPARTVGPFTAGQSNPQPGGGWTAADDRPLGASLHGQGGWSINCGAANYDQEITPALAHTGRQSWRVSNWFHEGCVNSVLSPAFASVQEGAGPSSQVQAGFWFRVPAGNDGLVVSSSLSDAPGARLTYAAIRDSGGVLAVQVVGISQGSGWTNTDPPPFDDAGVRYDIRQSGALAHDTWYRLQVSAQLVPGARNDLITYTVFDGAGATVWTSGSMDSWEDAYLAGPFAAPGTKVTLTRLGFRLVENPDHLNDRNPGSTFALNRPAGVFIDDLSVTPGSGSAIGAGFEGERFAANGGSDSGDCSNPSAPCATINYAVAQATPWNTIRIADGTYNENVVVAKRGLRLLGEGANRPVLTRQSGGTNQALLYVNDVRDVAVENLHFAADKTYVAEGVVAAGDIEGLLVRGNRFVSSQSGAAASTFRFTNAISINHVNNTVGATIRDGRSVRIEDNLVEASGGAAFRAGIQMDRGLGVLRGNTIVSGTQDLIVRFPTVVPGVSTATSVTIADNHLRGRGAQISSPNAGVSAILFDNNEVRAVPNADAYAAAAPSPNPADFSLLRLVHNDAGVPLTVSNNQFLDHAGGYRGVLIQNWPGVQLRDNVFLPLAAAADFVSLVVSNKEITTDAPPSPPQPFALTAQGNDFYAATAANAGRAVEFINDNEAGGAAVYASLIFGGNTPGQENTFDGKHQRYFRLDDHSCDTAGSTSCGLLNYPGVGAIPDTRVRPFAGNVSAAGNLYDGAFPAGMSAAQRLALQAHTYDDAANAALGLVDYGFSGSESATYVDDAYTGQPHGAALSFSHGAVAPGTVYYGINAFATINDAVAHTAAGGVVYIAKGSYGAGLVDREVSLIGDGAGAADTVIGATLTLAAGGSSASQRLTVRDLRVSNPAGDGIVLTGSQSYLTLERVSASDNARSGMIAYAAPGSTVTRDLRIVDSHFDGNGNTPPVNDPGGYVQAGLLFAENASLDGLVISGSSFDGNSGAGFSVNHIGAPASNSAIRNVLIQTSSFSGNAPIGAAPGGDELNYTGGGGIWLKTSAAGSLIDNVEIRQSVFADNGSGRVNPAPVNRRINANGITLRARTGTTLSNVRICDNTFSETPAAGVQEYGVYAFDQTGGWAVDAVELCGTNTFNGLLEGVSGFEQFAATGTQPVIEVSGTLVANGGVARAFVNDAIRRYADASESGTPALHSSIAAAIAAAGPGNAIVLGQGRFRESVVIPATLPGLVLRGSLQGGAIVSEIDGADVNGVRLAGNGISVVGAQDVTIKQLRVTRFDGSCIFATPGSGSEPDGLRIGDASLADVDPDAPFQAANYTTELSWCGTAGGIGGGVLLDVGSLLDDVRISHVSTHDNQRRGIAVWDARKTNFVLDNNHVANNSLAGMELLDGAASGVVMRNNLVIDNGDAGMGVLGAEGPGVTHIHHNRVQDNGRFGITLNNPSGSGLATPAAAGSGAIVVEDNHVLRTVAPVDSRDLSGIAVIRRARDAALNGDVPQGVVVRNNTVSGISQPAADFDGYGIVIEGLQSRVEGNTVSASDIAIQRQAGNTPLPPADGDQAAANAYFGRGNSQFTCAIIGSNTIDGSSVSGTNGSSVRDIDLRPNAAPMNVVVTNADTGRTFCSLQAAIDDATTLNGHVLRISDGVVLAAQTDVTKRVRITRSGAAGAPDAPVLSAPASVSGAPAVLRVLARDVTVDNLEFRIDLDRLGTAIAALPGGETPSGLVIEGNTIRAVDSNLADPPLAPFAQRHALSLNGRGYAQGSAALSGLVVRNNTIEGSGSGADLRLFGSGVEFDDAPATPPVQGPPSLATDGIAPVLWLDNNRITAGSQDANLRYNNGRVLVSGNTFSGAGLEAGEAQGLFEVDGNDFAPAIPALRSLGIKSVQHSNAYVHIGNNHFSGHAIGVAVQNSQSWHLQDNQFDAPAAGDFVHLWINTKVFGGLPLAFARIEADVRGNQFNGAAGPAARGVAVYFADHDYRASRPAPGVVRLGGATAGSADANRFAGAFAHYLYLDPSDCPSSATSAGCVSGAAPAVFAGYAASALKPFPADVIALDNGFVATPAGTPVLPRDMSAAQIADLQVRTYHDDPLAPEAPPGAPAALGRVEFGFAAASVALSVTPQPGNDGLTYNLQGYAVRVQNSGGAVPEPVKLRYAITRATSSLPSAGQPMGGNVLQDEPAADSVRNEFADPGCLAANGHVQDGWCLSRLNPAGGGLVLSGEFPQISNGFPVDAGADFSGASRSLFRLPGTYATTLQAVGQYSGTVYASTNFSVVLKQPLAVSYAGAGAVYADGASLPLAFSVMPANDLTGLALAGKVELSYSAGDGPNDGSSFAAGAAAPTLAGGYNASAAVNDSDYTIASGAGTPYSVERKPITLAVSGALSAVYSGQPQGLSVTPSQALSGAPQPGSIAIDYSPAPSPPANAGSYPWNASLSDPNLSAVLSSASAGQWQITRAAPAIVFANLEQTYNGTPRPAAASSSCAAAISATAPACDGAPAVALRYGAAGGSGDACAGSTLAPVNAGDYEVCGTVDSANYSAQATARLRITGSTLVTDLDGPAAGVEVGRAAHYLARLDNTAAQALPANARFLLEITRSGGAISAADLFAVQADEGSGGSFVAAENFGTGPNGGLLFKLDGPLPDGGYAVAGNSALLRNLRVHFATADSYTLRLRAESNTGADLYGSDSVVTGVAAVVPGTDTQLSLNGPGSGVEVGVDTAYTARLRNQGTALGENVSVAYCVTRNGVPATAADLSLGYGAGSSGPFAPLSLDGNGCAVFGPGGGFALPAGYDATTYFNANFSAAGSYAVTAEVKGSTSGLLYAAANLLSQVASSTAGRSVDLAAAAGGLRVGEPAAFFASLHNNAGAIAGLEQQRLCVSTGPAQPATAADLSIEYNFDGSSTYPYALSLDAAGCDLVDGDNGGDAGFDFSPGYAGEVSFRVVFHKAATYTAALGVRGAAAPNTLYASDTLTRVVGRGQAQVTLGNLQQPYTGLHVDASVSTVPALPYSLDYTPANSGPTAAGSYGVTATVDTPDWQGSASGTLVVSDASGLSLGLSGPARTLFGDYVTGFAATLANSGQPTAQPVHTRFAIVRIDDGNADPISAGDVDACVQFGDGNAADCPSGYFSLAFAKTTGTAGGRAAVFLRYPNLPANDQPAPSLGTPLNVPLALRLEPGEYRIQAEVRGSVDDHLFARSELVTTVPALSIGHAGPDVAAAETPLFGAVVLSNSGGRLPPPAKVRLRLHDNGGAVLAPADVDFARQDGSGYVPLVWSQSGSDLVASYLPANGGQIGDGYAATMADRSVYHRLGQYTLSTALVDAATETTLFSLGNQIIEISARGVAITLSDLTQTYNGSPRAAALNTDPPGVAVALSYSGIAPTVYGPSATAPTDAGSYSVSAQAFSALYSGSASGTLVVNAANATLSLGNLSQGYDGTPRCASVVTHPAGLATTLSYDGAAACPTAAGSYVVVAGISDPNYQGSGSAVLTIAPAAGTAIALTDDDGTADGSIHRSYSGASVAAVSATTTPAGLSYAVTYEGVAPTVYAQSTTPPAAVGNYLVRAATTSTDHVVAQATASLVVDAAASAAISIDGAVGGALIRGYNGAPQAVTATTAAPAGLSYTVSYAGIAPTVYPASATPPVDAGQYSVTATISDPNYAGSAPATATLTISRAPSGVTFGPLDFVYDGTAHGSSASLAMDTAAVCSLDYNGAGSGNGTPPVDAGQYLVSASCEGSNFSGSSSATLRIAPKPVSLGLSLPPTAPYDGLDRAGTASVDGDVPADPASLVVLYNGAATPLPRNAGSYLVQVSLDPAEGNYTAPPVSATLVITKAGTVVTLGNLSQTFGAVTAVTAASTATLSGSIAVSYNGSAVLPQAVGSYAVAATVNDPNYEGSASGTLVIAPASANSIAANGSIAASAVAGAALPGTQPSVRITDGTNPVAGVAVSFSLLGGGGSLSGASVNTDANGVATLGGWTLGANPGTQSVRAAAAGISGTVDFSVNATAEVGLSLSISDGRSYAAAGQVLNYLIVAANAGPSNATAASLGSSLPPQFAGASVTWLCAASSGSSCGAASSGSGNLPASITIAAGGSVSFLLSATLQQTADEAVIYAVTLTPPAGAAGSPAGASDQTDMVLFRDGFEEGGDGVNAAGPGLAMHSRDGQHVAGLRVAAVRGLRPQLWLSGLAEQGCRFAIEFARAGDALYVRQRVAGRDGYDIAGAWSSWPQDSDVLALSTSGGRLQLSGDAAAAVGADWQCAAGSLLLWAGDLLE</sequence>
<keyword evidence="2" id="KW-0732">Signal</keyword>
<dbReference type="Gene3D" id="2.60.40.1120">
    <property type="entry name" value="Carboxypeptidase-like, regulatory domain"/>
    <property type="match status" value="1"/>
</dbReference>
<feature type="signal peptide" evidence="2">
    <location>
        <begin position="1"/>
        <end position="27"/>
    </location>
</feature>
<protein>
    <submittedName>
        <fullName evidence="5">MBG domain-containing protein</fullName>
    </submittedName>
</protein>
<dbReference type="Proteomes" id="UP001165498">
    <property type="component" value="Unassembled WGS sequence"/>
</dbReference>
<dbReference type="InterPro" id="IPR039448">
    <property type="entry name" value="Beta_helix"/>
</dbReference>
<evidence type="ECO:0000256" key="1">
    <source>
        <dbReference type="SAM" id="MobiDB-lite"/>
    </source>
</evidence>
<dbReference type="InterPro" id="IPR008964">
    <property type="entry name" value="Invasin/intimin_cell_adhesion"/>
</dbReference>
<dbReference type="InterPro" id="IPR006626">
    <property type="entry name" value="PbH1"/>
</dbReference>
<feature type="domain" description="MBG" evidence="4">
    <location>
        <begin position="3522"/>
        <end position="3596"/>
    </location>
</feature>
<dbReference type="RefSeq" id="WP_255916399.1">
    <property type="nucleotide sequence ID" value="NZ_JANFQO010000026.1"/>
</dbReference>
<feature type="domain" description="MBG" evidence="4">
    <location>
        <begin position="3775"/>
        <end position="3843"/>
    </location>
</feature>
<evidence type="ECO:0000313" key="6">
    <source>
        <dbReference type="Proteomes" id="UP001165498"/>
    </source>
</evidence>
<dbReference type="Pfam" id="PF18887">
    <property type="entry name" value="MBG_3"/>
    <property type="match status" value="10"/>
</dbReference>
<dbReference type="InterPro" id="IPR011050">
    <property type="entry name" value="Pectin_lyase_fold/virulence"/>
</dbReference>
<organism evidence="5 6">
    <name type="scientific">Tahibacter harae</name>
    <dbReference type="NCBI Taxonomy" id="2963937"/>
    <lineage>
        <taxon>Bacteria</taxon>
        <taxon>Pseudomonadati</taxon>
        <taxon>Pseudomonadota</taxon>
        <taxon>Gammaproteobacteria</taxon>
        <taxon>Lysobacterales</taxon>
        <taxon>Rhodanobacteraceae</taxon>
        <taxon>Tahibacter</taxon>
    </lineage>
</organism>
<feature type="chain" id="PRO_5045488527" evidence="2">
    <location>
        <begin position="28"/>
        <end position="4280"/>
    </location>
</feature>
<dbReference type="EMBL" id="JANFQO010000026">
    <property type="protein sequence ID" value="MCQ4167211.1"/>
    <property type="molecule type" value="Genomic_DNA"/>
</dbReference>
<name>A0ABT1QY43_9GAMM</name>
<dbReference type="SUPFAM" id="SSF49373">
    <property type="entry name" value="Invasin/intimin cell-adhesion fragments"/>
    <property type="match status" value="1"/>
</dbReference>
<evidence type="ECO:0000313" key="5">
    <source>
        <dbReference type="EMBL" id="MCQ4167211.1"/>
    </source>
</evidence>
<proteinExistence type="predicted"/>
<dbReference type="Gene3D" id="2.160.20.10">
    <property type="entry name" value="Single-stranded right-handed beta-helix, Pectin lyase-like"/>
    <property type="match status" value="4"/>
</dbReference>
<evidence type="ECO:0000259" key="3">
    <source>
        <dbReference type="Pfam" id="PF13229"/>
    </source>
</evidence>
<dbReference type="Pfam" id="PF13229">
    <property type="entry name" value="Beta_helix"/>
    <property type="match status" value="1"/>
</dbReference>
<feature type="domain" description="MBG" evidence="4">
    <location>
        <begin position="2477"/>
        <end position="2565"/>
    </location>
</feature>
<feature type="domain" description="MBG" evidence="4">
    <location>
        <begin position="3689"/>
        <end position="3761"/>
    </location>
</feature>
<accession>A0ABT1QY43</accession>
<dbReference type="InterPro" id="IPR043772">
    <property type="entry name" value="MBG_3"/>
</dbReference>
<feature type="domain" description="MBG" evidence="4">
    <location>
        <begin position="2398"/>
        <end position="2458"/>
    </location>
</feature>